<dbReference type="GeneID" id="26307094"/>
<feature type="compositionally biased region" description="Pro residues" evidence="1">
    <location>
        <begin position="174"/>
        <end position="183"/>
    </location>
</feature>
<keyword evidence="3" id="KW-1185">Reference proteome</keyword>
<evidence type="ECO:0000313" key="2">
    <source>
        <dbReference type="EMBL" id="GAK68040.1"/>
    </source>
</evidence>
<dbReference type="RefSeq" id="XP_014653748.1">
    <property type="nucleotide sequence ID" value="XM_014798262.1"/>
</dbReference>
<sequence length="365" mass="40021">MIARSESTRSYDADSIFTHDTINTTTDTIDTFPRVRPGHLEKHVPASDHSHMPYHLPAHMQSRAVPLGAAGIERRPLSRFLAPGYPTGASTREQAMYGLHMTDGLGTADEIEAAWEDASCIDGSPGLEACKRLSEPPRASQDSFEVEALRRQVEQLTMALQLQSRQRDLERRAPPPTRPLPPWPEHDGRATPSLFSGTTSSSSSRYYRPTPHPAGYYDPGHTMAPRMDHPYGLPSPVSSAGRTLSEPADETDLTDLARKVDALHHMVSSLTLAPVASKDSAFRYNITPPTSNPVPNDTQPKTTSKLAAALRFKSSSSTPDLPLQDSSTTTRVSWSRKRTEKVAQPQTKLKVGPGRGRMVIKDTAK</sequence>
<dbReference type="EMBL" id="DF830101">
    <property type="protein sequence ID" value="GAK68040.1"/>
    <property type="molecule type" value="Genomic_DNA"/>
</dbReference>
<feature type="compositionally biased region" description="Polar residues" evidence="1">
    <location>
        <begin position="313"/>
        <end position="333"/>
    </location>
</feature>
<evidence type="ECO:0000256" key="1">
    <source>
        <dbReference type="SAM" id="MobiDB-lite"/>
    </source>
</evidence>
<reference evidence="2" key="1">
    <citation type="submission" date="2014-07" db="EMBL/GenBank/DDBJ databases">
        <title>Draft genome sequence of the yeast Pseudozyma antarctica JCM 10317 known as a producer of lipase B which used in a wide range of industrial applications.</title>
        <authorList>
            <person name="Morita T."/>
            <person name="Saika A."/>
            <person name="Koike H."/>
        </authorList>
    </citation>
    <scope>NUCLEOTIDE SEQUENCE</scope>
    <source>
        <strain evidence="2">JCM 10317</strain>
    </source>
</reference>
<proteinExistence type="predicted"/>
<accession>A0A081CMZ4</accession>
<feature type="compositionally biased region" description="Low complexity" evidence="1">
    <location>
        <begin position="191"/>
        <end position="209"/>
    </location>
</feature>
<protein>
    <submittedName>
        <fullName evidence="2">Uncharacterized protein</fullName>
    </submittedName>
</protein>
<dbReference type="AlphaFoldDB" id="A0A081CMZ4"/>
<feature type="region of interest" description="Disordered" evidence="1">
    <location>
        <begin position="163"/>
        <end position="213"/>
    </location>
</feature>
<feature type="region of interest" description="Disordered" evidence="1">
    <location>
        <begin position="313"/>
        <end position="365"/>
    </location>
</feature>
<gene>
    <name evidence="2" type="ORF">PAN0_034d6271</name>
</gene>
<dbReference type="Proteomes" id="UP000053758">
    <property type="component" value="Unassembled WGS sequence"/>
</dbReference>
<name>A0A081CMZ4_PSEA2</name>
<organism evidence="2">
    <name type="scientific">Pseudozyma antarctica</name>
    <name type="common">Yeast</name>
    <name type="synonym">Candida antarctica</name>
    <dbReference type="NCBI Taxonomy" id="84753"/>
    <lineage>
        <taxon>Eukaryota</taxon>
        <taxon>Fungi</taxon>
        <taxon>Dikarya</taxon>
        <taxon>Basidiomycota</taxon>
        <taxon>Ustilaginomycotina</taxon>
        <taxon>Ustilaginomycetes</taxon>
        <taxon>Ustilaginales</taxon>
        <taxon>Ustilaginaceae</taxon>
        <taxon>Moesziomyces</taxon>
    </lineage>
</organism>
<dbReference type="HOGENOM" id="CLU_758607_0_0_1"/>
<evidence type="ECO:0000313" key="3">
    <source>
        <dbReference type="Proteomes" id="UP000053758"/>
    </source>
</evidence>